<dbReference type="InterPro" id="IPR036770">
    <property type="entry name" value="Ankyrin_rpt-contain_sf"/>
</dbReference>
<organism evidence="4 5">
    <name type="scientific">Gordonia paraffinivorans NBRC 108238</name>
    <dbReference type="NCBI Taxonomy" id="1223543"/>
    <lineage>
        <taxon>Bacteria</taxon>
        <taxon>Bacillati</taxon>
        <taxon>Actinomycetota</taxon>
        <taxon>Actinomycetes</taxon>
        <taxon>Mycobacteriales</taxon>
        <taxon>Gordoniaceae</taxon>
        <taxon>Gordonia</taxon>
    </lineage>
</organism>
<keyword evidence="1" id="KW-0677">Repeat</keyword>
<accession>A0ABQ0IL04</accession>
<reference evidence="4 5" key="1">
    <citation type="submission" date="2013-02" db="EMBL/GenBank/DDBJ databases">
        <title>Whole genome shotgun sequence of Gordonia paraffinivorans NBRC 108238.</title>
        <authorList>
            <person name="Isaki-Nakamura S."/>
            <person name="Hosoyama A."/>
            <person name="Tsuchikane K."/>
            <person name="Ando Y."/>
            <person name="Baba S."/>
            <person name="Ohji S."/>
            <person name="Hamada M."/>
            <person name="Tamura T."/>
            <person name="Yamazoe A."/>
            <person name="Yamazaki S."/>
            <person name="Fujita N."/>
        </authorList>
    </citation>
    <scope>NUCLEOTIDE SEQUENCE [LARGE SCALE GENOMIC DNA]</scope>
    <source>
        <strain evidence="4 5">NBRC 108238</strain>
    </source>
</reference>
<dbReference type="PROSITE" id="PS50297">
    <property type="entry name" value="ANK_REP_REGION"/>
    <property type="match status" value="1"/>
</dbReference>
<sequence>MNRPSGDAADGADVNAREASGWTPLHFAAQQTHVEVAEKLINAGAVVDAVSDLGETPSALPRRRADVQWPTTLYEYSAARAPTEQT</sequence>
<dbReference type="Proteomes" id="UP000035021">
    <property type="component" value="Unassembled WGS sequence"/>
</dbReference>
<evidence type="ECO:0008006" key="6">
    <source>
        <dbReference type="Google" id="ProtNLM"/>
    </source>
</evidence>
<dbReference type="SUPFAM" id="SSF48403">
    <property type="entry name" value="Ankyrin repeat"/>
    <property type="match status" value="1"/>
</dbReference>
<dbReference type="Pfam" id="PF13637">
    <property type="entry name" value="Ank_4"/>
    <property type="match status" value="1"/>
</dbReference>
<keyword evidence="2 3" id="KW-0040">ANK repeat</keyword>
<evidence type="ECO:0000256" key="1">
    <source>
        <dbReference type="ARBA" id="ARBA00022737"/>
    </source>
</evidence>
<keyword evidence="5" id="KW-1185">Reference proteome</keyword>
<dbReference type="PANTHER" id="PTHR24171">
    <property type="entry name" value="ANKYRIN REPEAT DOMAIN-CONTAINING PROTEIN 39-RELATED"/>
    <property type="match status" value="1"/>
</dbReference>
<evidence type="ECO:0000313" key="5">
    <source>
        <dbReference type="Proteomes" id="UP000035021"/>
    </source>
</evidence>
<evidence type="ECO:0000256" key="3">
    <source>
        <dbReference type="PROSITE-ProRule" id="PRU00023"/>
    </source>
</evidence>
<proteinExistence type="predicted"/>
<name>A0ABQ0IL04_9ACTN</name>
<dbReference type="Gene3D" id="1.25.40.20">
    <property type="entry name" value="Ankyrin repeat-containing domain"/>
    <property type="match status" value="1"/>
</dbReference>
<dbReference type="InterPro" id="IPR002110">
    <property type="entry name" value="Ankyrin_rpt"/>
</dbReference>
<comment type="caution">
    <text evidence="4">The sequence shown here is derived from an EMBL/GenBank/DDBJ whole genome shotgun (WGS) entry which is preliminary data.</text>
</comment>
<dbReference type="SMART" id="SM00248">
    <property type="entry name" value="ANK"/>
    <property type="match status" value="1"/>
</dbReference>
<evidence type="ECO:0000256" key="2">
    <source>
        <dbReference type="ARBA" id="ARBA00023043"/>
    </source>
</evidence>
<feature type="repeat" description="ANK" evidence="3">
    <location>
        <begin position="20"/>
        <end position="52"/>
    </location>
</feature>
<gene>
    <name evidence="4" type="ORF">GP2_019_00660</name>
</gene>
<protein>
    <recommendedName>
        <fullName evidence="6">Ankyrin repeat protein</fullName>
    </recommendedName>
</protein>
<dbReference type="EMBL" id="BAOQ01000019">
    <property type="protein sequence ID" value="GAC84248.1"/>
    <property type="molecule type" value="Genomic_DNA"/>
</dbReference>
<evidence type="ECO:0000313" key="4">
    <source>
        <dbReference type="EMBL" id="GAC84248.1"/>
    </source>
</evidence>
<dbReference type="PROSITE" id="PS50088">
    <property type="entry name" value="ANK_REPEAT"/>
    <property type="match status" value="1"/>
</dbReference>